<dbReference type="InterPro" id="IPR003959">
    <property type="entry name" value="ATPase_AAA_core"/>
</dbReference>
<dbReference type="Gene3D" id="1.10.8.60">
    <property type="match status" value="1"/>
</dbReference>
<dbReference type="EMBL" id="DVGZ01000029">
    <property type="protein sequence ID" value="HIR46643.1"/>
    <property type="molecule type" value="Genomic_DNA"/>
</dbReference>
<dbReference type="SUPFAM" id="SSF48019">
    <property type="entry name" value="post-AAA+ oligomerization domain-like"/>
    <property type="match status" value="1"/>
</dbReference>
<dbReference type="Proteomes" id="UP000824242">
    <property type="component" value="Unassembled WGS sequence"/>
</dbReference>
<evidence type="ECO:0000259" key="4">
    <source>
        <dbReference type="SMART" id="SM00382"/>
    </source>
</evidence>
<evidence type="ECO:0000256" key="2">
    <source>
        <dbReference type="ARBA" id="ARBA00022741"/>
    </source>
</evidence>
<keyword evidence="3" id="KW-0067">ATP-binding</keyword>
<dbReference type="Gene3D" id="1.10.3710.10">
    <property type="entry name" value="DNA polymerase III clamp loader subunits, C-terminal domain"/>
    <property type="match status" value="1"/>
</dbReference>
<dbReference type="InterPro" id="IPR003593">
    <property type="entry name" value="AAA+_ATPase"/>
</dbReference>
<evidence type="ECO:0000313" key="5">
    <source>
        <dbReference type="EMBL" id="HIR46643.1"/>
    </source>
</evidence>
<dbReference type="GO" id="GO:0016887">
    <property type="term" value="F:ATP hydrolysis activity"/>
    <property type="evidence" value="ECO:0007669"/>
    <property type="project" value="InterPro"/>
</dbReference>
<feature type="domain" description="AAA+ ATPase" evidence="4">
    <location>
        <begin position="38"/>
        <end position="154"/>
    </location>
</feature>
<dbReference type="GO" id="GO:0006261">
    <property type="term" value="P:DNA-templated DNA replication"/>
    <property type="evidence" value="ECO:0007669"/>
    <property type="project" value="TreeGrafter"/>
</dbReference>
<dbReference type="Gene3D" id="3.40.50.300">
    <property type="entry name" value="P-loop containing nucleotide triphosphate hydrolases"/>
    <property type="match status" value="1"/>
</dbReference>
<evidence type="ECO:0000256" key="1">
    <source>
        <dbReference type="ARBA" id="ARBA00008959"/>
    </source>
</evidence>
<dbReference type="Pfam" id="PF16193">
    <property type="entry name" value="AAA_assoc_2"/>
    <property type="match status" value="1"/>
</dbReference>
<accession>A0A9D1AND8</accession>
<dbReference type="CDD" id="cd00009">
    <property type="entry name" value="AAA"/>
    <property type="match status" value="1"/>
</dbReference>
<name>A0A9D1AND8_9FIRM</name>
<dbReference type="GO" id="GO:0017116">
    <property type="term" value="F:single-stranded DNA helicase activity"/>
    <property type="evidence" value="ECO:0007669"/>
    <property type="project" value="TreeGrafter"/>
</dbReference>
<protein>
    <submittedName>
        <fullName evidence="5">Replication-associated recombination protein A</fullName>
    </submittedName>
</protein>
<reference evidence="5" key="1">
    <citation type="submission" date="2020-10" db="EMBL/GenBank/DDBJ databases">
        <authorList>
            <person name="Gilroy R."/>
        </authorList>
    </citation>
    <scope>NUCLEOTIDE SEQUENCE</scope>
    <source>
        <strain evidence="5">ChiSxjej1B13-7958</strain>
    </source>
</reference>
<evidence type="ECO:0000256" key="3">
    <source>
        <dbReference type="ARBA" id="ARBA00022840"/>
    </source>
</evidence>
<gene>
    <name evidence="5" type="ORF">IAB89_03130</name>
</gene>
<dbReference type="InterPro" id="IPR032423">
    <property type="entry name" value="AAA_assoc_2"/>
</dbReference>
<dbReference type="GO" id="GO:0005524">
    <property type="term" value="F:ATP binding"/>
    <property type="evidence" value="ECO:0007669"/>
    <property type="project" value="UniProtKB-KW"/>
</dbReference>
<dbReference type="PANTHER" id="PTHR13779:SF7">
    <property type="entry name" value="ATPASE WRNIP1"/>
    <property type="match status" value="1"/>
</dbReference>
<dbReference type="SUPFAM" id="SSF52540">
    <property type="entry name" value="P-loop containing nucleoside triphosphate hydrolases"/>
    <property type="match status" value="1"/>
</dbReference>
<dbReference type="CDD" id="cd18139">
    <property type="entry name" value="HLD_clamp_RarA"/>
    <property type="match status" value="1"/>
</dbReference>
<dbReference type="GO" id="GO:0008047">
    <property type="term" value="F:enzyme activator activity"/>
    <property type="evidence" value="ECO:0007669"/>
    <property type="project" value="TreeGrafter"/>
</dbReference>
<dbReference type="PANTHER" id="PTHR13779">
    <property type="entry name" value="WERNER HELICASE-INTERACTING PROTEIN 1 FAMILY MEMBER"/>
    <property type="match status" value="1"/>
</dbReference>
<dbReference type="GO" id="GO:0000731">
    <property type="term" value="P:DNA synthesis involved in DNA repair"/>
    <property type="evidence" value="ECO:0007669"/>
    <property type="project" value="TreeGrafter"/>
</dbReference>
<dbReference type="Pfam" id="PF12002">
    <property type="entry name" value="MgsA_C"/>
    <property type="match status" value="1"/>
</dbReference>
<organism evidence="5 6">
    <name type="scientific">Candidatus Caccousia avicola</name>
    <dbReference type="NCBI Taxonomy" id="2840721"/>
    <lineage>
        <taxon>Bacteria</taxon>
        <taxon>Bacillati</taxon>
        <taxon>Bacillota</taxon>
        <taxon>Clostridia</taxon>
        <taxon>Eubacteriales</taxon>
        <taxon>Oscillospiraceae</taxon>
        <taxon>Oscillospiraceae incertae sedis</taxon>
        <taxon>Candidatus Caccousia</taxon>
    </lineage>
</organism>
<dbReference type="InterPro" id="IPR021886">
    <property type="entry name" value="MgsA_C"/>
</dbReference>
<dbReference type="InterPro" id="IPR051314">
    <property type="entry name" value="AAA_ATPase_RarA/MGS1/WRNIP1"/>
</dbReference>
<dbReference type="InterPro" id="IPR008921">
    <property type="entry name" value="DNA_pol3_clamp-load_cplx_C"/>
</dbReference>
<dbReference type="AlphaFoldDB" id="A0A9D1AND8"/>
<sequence>MASPLADRIRPQTIDEIVGQRHLLAPGKALRRIIESGTIPNLVFYGPPGVGKTTLASIIAKQTKKKLVKLNGTTASTADIREVVAGLDGLDAIHGVLLYLDEIQYFNKKQQQTLLEFLEDGSITLIASTTENPYFYVYNAILSRSTVFEFRAVEPEEVLRAVRRAFSVLEEGETPLVMEDGVPEQIASACGGDVRKAMNAVELSVLSAEVTAEGTRRVLLENARELTQKSAVRYDKEGDEHYDLISAFQKSMRGSDPDAAVYYLARLLAAGDLPSVCRRLMVCACEDVGLAYPQIIPIVKAAVDAALQIGLPEARLPLADAVILVAISPKSNSAHDAIARASADVEAGKIGRIPRQLQNKHYDGEDNPNKGQFYRYPHDYPNHWVDQQYLPDVVAGTRYYEWGDNKTEQGFCGYWKKIKT</sequence>
<dbReference type="GO" id="GO:0003677">
    <property type="term" value="F:DNA binding"/>
    <property type="evidence" value="ECO:0007669"/>
    <property type="project" value="InterPro"/>
</dbReference>
<dbReference type="SMART" id="SM00382">
    <property type="entry name" value="AAA"/>
    <property type="match status" value="1"/>
</dbReference>
<dbReference type="Gene3D" id="1.20.272.10">
    <property type="match status" value="1"/>
</dbReference>
<keyword evidence="2" id="KW-0547">Nucleotide-binding</keyword>
<dbReference type="InterPro" id="IPR027417">
    <property type="entry name" value="P-loop_NTPase"/>
</dbReference>
<comment type="caution">
    <text evidence="5">The sequence shown here is derived from an EMBL/GenBank/DDBJ whole genome shotgun (WGS) entry which is preliminary data.</text>
</comment>
<reference evidence="5" key="2">
    <citation type="journal article" date="2021" name="PeerJ">
        <title>Extensive microbial diversity within the chicken gut microbiome revealed by metagenomics and culture.</title>
        <authorList>
            <person name="Gilroy R."/>
            <person name="Ravi A."/>
            <person name="Getino M."/>
            <person name="Pursley I."/>
            <person name="Horton D.L."/>
            <person name="Alikhan N.F."/>
            <person name="Baker D."/>
            <person name="Gharbi K."/>
            <person name="Hall N."/>
            <person name="Watson M."/>
            <person name="Adriaenssens E.M."/>
            <person name="Foster-Nyarko E."/>
            <person name="Jarju S."/>
            <person name="Secka A."/>
            <person name="Antonio M."/>
            <person name="Oren A."/>
            <person name="Chaudhuri R.R."/>
            <person name="La Ragione R."/>
            <person name="Hildebrand F."/>
            <person name="Pallen M.J."/>
        </authorList>
    </citation>
    <scope>NUCLEOTIDE SEQUENCE</scope>
    <source>
        <strain evidence="5">ChiSxjej1B13-7958</strain>
    </source>
</reference>
<evidence type="ECO:0000313" key="6">
    <source>
        <dbReference type="Proteomes" id="UP000824242"/>
    </source>
</evidence>
<dbReference type="FunFam" id="1.20.272.10:FF:000001">
    <property type="entry name" value="Putative AAA family ATPase"/>
    <property type="match status" value="1"/>
</dbReference>
<dbReference type="Pfam" id="PF00004">
    <property type="entry name" value="AAA"/>
    <property type="match status" value="1"/>
</dbReference>
<comment type="similarity">
    <text evidence="1">Belongs to the AAA ATPase family. RarA/MGS1/WRNIP1 subfamily.</text>
</comment>
<proteinExistence type="inferred from homology"/>